<dbReference type="RefSeq" id="WP_172664306.1">
    <property type="nucleotide sequence ID" value="NZ_CP053840.1"/>
</dbReference>
<keyword evidence="2 5" id="KW-0378">Hydrolase</keyword>
<feature type="binding site" evidence="5">
    <location>
        <begin position="21"/>
        <end position="28"/>
    </location>
    <ligand>
        <name>ATP</name>
        <dbReference type="ChEBI" id="CHEBI:30616"/>
    </ligand>
</feature>
<dbReference type="PANTHER" id="PTHR11070:SF67">
    <property type="entry name" value="DNA 3'-5' HELICASE"/>
    <property type="match status" value="1"/>
</dbReference>
<dbReference type="GO" id="GO:0003677">
    <property type="term" value="F:DNA binding"/>
    <property type="evidence" value="ECO:0007669"/>
    <property type="project" value="InterPro"/>
</dbReference>
<dbReference type="InterPro" id="IPR000212">
    <property type="entry name" value="DNA_helicase_UvrD/REP"/>
</dbReference>
<dbReference type="Pfam" id="PF00580">
    <property type="entry name" value="UvrD-helicase"/>
    <property type="match status" value="1"/>
</dbReference>
<evidence type="ECO:0000256" key="2">
    <source>
        <dbReference type="ARBA" id="ARBA00022801"/>
    </source>
</evidence>
<dbReference type="Gene3D" id="3.40.50.300">
    <property type="entry name" value="P-loop containing nucleotide triphosphate hydrolases"/>
    <property type="match status" value="2"/>
</dbReference>
<evidence type="ECO:0000313" key="7">
    <source>
        <dbReference type="EMBL" id="QKF67914.1"/>
    </source>
</evidence>
<protein>
    <submittedName>
        <fullName evidence="7">UvrD/REP helicase domain-containing protein</fullName>
    </submittedName>
</protein>
<dbReference type="PROSITE" id="PS51198">
    <property type="entry name" value="UVRD_HELICASE_ATP_BIND"/>
    <property type="match status" value="1"/>
</dbReference>
<dbReference type="InterPro" id="IPR014016">
    <property type="entry name" value="UvrD-like_ATP-bd"/>
</dbReference>
<keyword evidence="8" id="KW-1185">Reference proteome</keyword>
<dbReference type="Proteomes" id="UP000503482">
    <property type="component" value="Chromosome"/>
</dbReference>
<dbReference type="PANTHER" id="PTHR11070">
    <property type="entry name" value="UVRD / RECB / PCRA DNA HELICASE FAMILY MEMBER"/>
    <property type="match status" value="1"/>
</dbReference>
<feature type="domain" description="UvrD-like helicase ATP-binding" evidence="6">
    <location>
        <begin position="1"/>
        <end position="311"/>
    </location>
</feature>
<dbReference type="InterPro" id="IPR027417">
    <property type="entry name" value="P-loop_NTPase"/>
</dbReference>
<dbReference type="GO" id="GO:0043138">
    <property type="term" value="F:3'-5' DNA helicase activity"/>
    <property type="evidence" value="ECO:0007669"/>
    <property type="project" value="TreeGrafter"/>
</dbReference>
<dbReference type="SUPFAM" id="SSF52540">
    <property type="entry name" value="P-loop containing nucleoside triphosphate hydrolases"/>
    <property type="match status" value="1"/>
</dbReference>
<evidence type="ECO:0000256" key="5">
    <source>
        <dbReference type="PROSITE-ProRule" id="PRU00560"/>
    </source>
</evidence>
<evidence type="ECO:0000256" key="4">
    <source>
        <dbReference type="ARBA" id="ARBA00022840"/>
    </source>
</evidence>
<name>A0AAE7E4Y4_9BACT</name>
<keyword evidence="3 5" id="KW-0347">Helicase</keyword>
<dbReference type="GO" id="GO:0005524">
    <property type="term" value="F:ATP binding"/>
    <property type="evidence" value="ECO:0007669"/>
    <property type="project" value="UniProtKB-UniRule"/>
</dbReference>
<evidence type="ECO:0000313" key="8">
    <source>
        <dbReference type="Proteomes" id="UP000503482"/>
    </source>
</evidence>
<sequence>MTPLDSIKQCIEDKKCFVLQGGAGSGKTETLKNVLEYISENHPNKKVACITHTNLAVGEIKSRVGDKYTISTIHSFLNSIIKDYKKNIFQCIFELFKVEQIERKEIEFYSGNVTEQRKKEHEKYKKVFEKYANKLFTVTTEKIGNPEGKRIYDVDPVTYNTNLNTKIEALNELIKSQIEAKDYNKIQYNETRFNSYNDLTFGHDGLLEIAYQLFSSFPKIGKILQDKFDYIFIDEYQDTNEKIIKIFLEHLLQSDTTVIGLFGDAMQSIYKDGIGDVQNYITDETLEEIIKEDNYRCSVQVVDFINNIRTDGLSQEVQLKHDESTLDERQGNVTFYYSIVDSKPTTYSTQEIKNQYIEKINSLIELAKNNQPNSKFLMLTNKSISIESNFQNLYETFAQRYQEPKEYIDKVLITLQLIDLVELCQSYEKGNFNFILSELKKVGYPIRTIADKQKLKENIEYLLNFTGGAIEAVIYAFENNLIKKSESFDAFLSRRDVFLTSLNNDEYRTFKTNYTSEQNTYTRMTTTGVEIEEERFKELEKELKKEKLFIDLFSPIVTFEEVVNYYNYISEKVEYITMHKTKGSGIENVIVVLDEYFWNEYDFSKIFDTTINDVKKIASQKLFYVACSRTKKNLTCIKLITQDEEVLINQFFSNATAVSL</sequence>
<keyword evidence="4 5" id="KW-0067">ATP-binding</keyword>
<dbReference type="KEGG" id="avp:AVENP_2390"/>
<dbReference type="GO" id="GO:0005829">
    <property type="term" value="C:cytosol"/>
    <property type="evidence" value="ECO:0007669"/>
    <property type="project" value="TreeGrafter"/>
</dbReference>
<keyword evidence="1 5" id="KW-0547">Nucleotide-binding</keyword>
<reference evidence="7 8" key="1">
    <citation type="submission" date="2020-05" db="EMBL/GenBank/DDBJ databases">
        <title>Complete genome sequencing of Campylobacter and Arcobacter type strains.</title>
        <authorList>
            <person name="Miller W.G."/>
            <person name="Yee E."/>
        </authorList>
    </citation>
    <scope>NUCLEOTIDE SEQUENCE [LARGE SCALE GENOMIC DNA]</scope>
    <source>
        <strain evidence="7 8">LMG 26156</strain>
    </source>
</reference>
<proteinExistence type="predicted"/>
<dbReference type="GO" id="GO:0000725">
    <property type="term" value="P:recombinational repair"/>
    <property type="evidence" value="ECO:0007669"/>
    <property type="project" value="TreeGrafter"/>
</dbReference>
<accession>A0AAE7E4Y4</accession>
<organism evidence="7 8">
    <name type="scientific">Arcobacter venerupis</name>
    <dbReference type="NCBI Taxonomy" id="1054033"/>
    <lineage>
        <taxon>Bacteria</taxon>
        <taxon>Pseudomonadati</taxon>
        <taxon>Campylobacterota</taxon>
        <taxon>Epsilonproteobacteria</taxon>
        <taxon>Campylobacterales</taxon>
        <taxon>Arcobacteraceae</taxon>
        <taxon>Arcobacter</taxon>
    </lineage>
</organism>
<dbReference type="EMBL" id="CP053840">
    <property type="protein sequence ID" value="QKF67914.1"/>
    <property type="molecule type" value="Genomic_DNA"/>
</dbReference>
<evidence type="ECO:0000259" key="6">
    <source>
        <dbReference type="PROSITE" id="PS51198"/>
    </source>
</evidence>
<dbReference type="AlphaFoldDB" id="A0AAE7E4Y4"/>
<evidence type="ECO:0000256" key="1">
    <source>
        <dbReference type="ARBA" id="ARBA00022741"/>
    </source>
</evidence>
<evidence type="ECO:0000256" key="3">
    <source>
        <dbReference type="ARBA" id="ARBA00022806"/>
    </source>
</evidence>
<gene>
    <name evidence="7" type="ORF">AVENP_2390</name>
</gene>
<dbReference type="GO" id="GO:0016787">
    <property type="term" value="F:hydrolase activity"/>
    <property type="evidence" value="ECO:0007669"/>
    <property type="project" value="UniProtKB-UniRule"/>
</dbReference>